<dbReference type="Gene3D" id="1.10.357.10">
    <property type="entry name" value="Tetracycline Repressor, domain 2"/>
    <property type="match status" value="1"/>
</dbReference>
<keyword evidence="3" id="KW-0804">Transcription</keyword>
<dbReference type="Pfam" id="PF13305">
    <property type="entry name" value="TetR_C_33"/>
    <property type="match status" value="1"/>
</dbReference>
<dbReference type="SUPFAM" id="SSF46689">
    <property type="entry name" value="Homeodomain-like"/>
    <property type="match status" value="1"/>
</dbReference>
<accession>A0ABP7XGC5</accession>
<feature type="domain" description="HTH tetR-type" evidence="5">
    <location>
        <begin position="5"/>
        <end position="65"/>
    </location>
</feature>
<proteinExistence type="predicted"/>
<dbReference type="InterPro" id="IPR009057">
    <property type="entry name" value="Homeodomain-like_sf"/>
</dbReference>
<dbReference type="PROSITE" id="PS50977">
    <property type="entry name" value="HTH_TETR_2"/>
    <property type="match status" value="1"/>
</dbReference>
<name>A0ABP7XGC5_9ACTN</name>
<dbReference type="InterPro" id="IPR003012">
    <property type="entry name" value="Tet_transcr_reg_TetR"/>
</dbReference>
<comment type="caution">
    <text evidence="6">The sequence shown here is derived from an EMBL/GenBank/DDBJ whole genome shotgun (WGS) entry which is preliminary data.</text>
</comment>
<dbReference type="InterPro" id="IPR036271">
    <property type="entry name" value="Tet_transcr_reg_TetR-rel_C_sf"/>
</dbReference>
<protein>
    <submittedName>
        <fullName evidence="6">TetR/AcrR family transcriptional regulator</fullName>
    </submittedName>
</protein>
<gene>
    <name evidence="6" type="ORF">GCM10022215_13440</name>
</gene>
<keyword evidence="7" id="KW-1185">Reference proteome</keyword>
<feature type="DNA-binding region" description="H-T-H motif" evidence="4">
    <location>
        <begin position="28"/>
        <end position="47"/>
    </location>
</feature>
<evidence type="ECO:0000313" key="7">
    <source>
        <dbReference type="Proteomes" id="UP001501495"/>
    </source>
</evidence>
<evidence type="ECO:0000256" key="4">
    <source>
        <dbReference type="PROSITE-ProRule" id="PRU00335"/>
    </source>
</evidence>
<reference evidence="7" key="1">
    <citation type="journal article" date="2019" name="Int. J. Syst. Evol. Microbiol.">
        <title>The Global Catalogue of Microorganisms (GCM) 10K type strain sequencing project: providing services to taxonomists for standard genome sequencing and annotation.</title>
        <authorList>
            <consortium name="The Broad Institute Genomics Platform"/>
            <consortium name="The Broad Institute Genome Sequencing Center for Infectious Disease"/>
            <person name="Wu L."/>
            <person name="Ma J."/>
        </authorList>
    </citation>
    <scope>NUCLEOTIDE SEQUENCE [LARGE SCALE GENOMIC DNA]</scope>
    <source>
        <strain evidence="7">JCM 16703</strain>
    </source>
</reference>
<dbReference type="PRINTS" id="PR00400">
    <property type="entry name" value="TETREPRESSOR"/>
</dbReference>
<dbReference type="SUPFAM" id="SSF48498">
    <property type="entry name" value="Tetracyclin repressor-like, C-terminal domain"/>
    <property type="match status" value="1"/>
</dbReference>
<evidence type="ECO:0000313" key="6">
    <source>
        <dbReference type="EMBL" id="GAA4114987.1"/>
    </source>
</evidence>
<evidence type="ECO:0000256" key="3">
    <source>
        <dbReference type="ARBA" id="ARBA00023163"/>
    </source>
</evidence>
<keyword evidence="2 4" id="KW-0238">DNA-binding</keyword>
<dbReference type="EMBL" id="BAAAZH010000011">
    <property type="protein sequence ID" value="GAA4114987.1"/>
    <property type="molecule type" value="Genomic_DNA"/>
</dbReference>
<keyword evidence="1" id="KW-0805">Transcription regulation</keyword>
<dbReference type="Gene3D" id="1.10.10.60">
    <property type="entry name" value="Homeodomain-like"/>
    <property type="match status" value="1"/>
</dbReference>
<organism evidence="6 7">
    <name type="scientific">Nocardioides fonticola</name>
    <dbReference type="NCBI Taxonomy" id="450363"/>
    <lineage>
        <taxon>Bacteria</taxon>
        <taxon>Bacillati</taxon>
        <taxon>Actinomycetota</taxon>
        <taxon>Actinomycetes</taxon>
        <taxon>Propionibacteriales</taxon>
        <taxon>Nocardioidaceae</taxon>
        <taxon>Nocardioides</taxon>
    </lineage>
</organism>
<sequence>MPRAGLTPDGVVAAAADLADEVGLEALTLTALAERLGVRQPSLYKHLAGLPAVHRGIAVTAKRELGEVLARAAIGRSGADALRALARAYRDWAIAHPGRYAVTTRAPAPGDLDDEAASAAVVDVVARVIAPLVGTASDDPADAADAADAPMAPEVVHAIRTLRAVLHGFVLLEREGGFGLPTGVADSFDYAIERFAAGLAAGADGVHPG</sequence>
<dbReference type="Pfam" id="PF00440">
    <property type="entry name" value="TetR_N"/>
    <property type="match status" value="1"/>
</dbReference>
<dbReference type="InterPro" id="IPR025996">
    <property type="entry name" value="MT1864/Rv1816-like_C"/>
</dbReference>
<evidence type="ECO:0000256" key="1">
    <source>
        <dbReference type="ARBA" id="ARBA00023015"/>
    </source>
</evidence>
<dbReference type="InterPro" id="IPR001647">
    <property type="entry name" value="HTH_TetR"/>
</dbReference>
<dbReference type="RefSeq" id="WP_344732516.1">
    <property type="nucleotide sequence ID" value="NZ_BAAAZH010000011.1"/>
</dbReference>
<dbReference type="Proteomes" id="UP001501495">
    <property type="component" value="Unassembled WGS sequence"/>
</dbReference>
<evidence type="ECO:0000259" key="5">
    <source>
        <dbReference type="PROSITE" id="PS50977"/>
    </source>
</evidence>
<evidence type="ECO:0000256" key="2">
    <source>
        <dbReference type="ARBA" id="ARBA00023125"/>
    </source>
</evidence>